<dbReference type="STRING" id="1173701.A0A066X5C6"/>
<evidence type="ECO:0000256" key="4">
    <source>
        <dbReference type="ARBA" id="ARBA00022801"/>
    </source>
</evidence>
<keyword evidence="3" id="KW-0479">Metal-binding</keyword>
<dbReference type="OMA" id="VDHMCFV"/>
<keyword evidence="4" id="KW-0378">Hydrolase</keyword>
<keyword evidence="5" id="KW-0862">Zinc</keyword>
<dbReference type="GO" id="GO:0044550">
    <property type="term" value="P:secondary metabolite biosynthetic process"/>
    <property type="evidence" value="ECO:0007669"/>
    <property type="project" value="UniProtKB-ARBA"/>
</dbReference>
<dbReference type="PANTHER" id="PTHR23131">
    <property type="entry name" value="ENDORIBONUCLEASE LACTB2"/>
    <property type="match status" value="1"/>
</dbReference>
<reference evidence="8" key="1">
    <citation type="journal article" date="2014" name="Genome Announc.">
        <title>Draft genome sequence of Colletotrichum sublineola, a destructive pathogen of cultivated sorghum.</title>
        <authorList>
            <person name="Baroncelli R."/>
            <person name="Sanz-Martin J.M."/>
            <person name="Rech G.E."/>
            <person name="Sukno S.A."/>
            <person name="Thon M.R."/>
        </authorList>
    </citation>
    <scope>NUCLEOTIDE SEQUENCE [LARGE SCALE GENOMIC DNA]</scope>
    <source>
        <strain evidence="8">TX430BB</strain>
    </source>
</reference>
<dbReference type="eggNOG" id="KOG0813">
    <property type="taxonomic scope" value="Eukaryota"/>
</dbReference>
<comment type="similarity">
    <text evidence="2">Belongs to the metallo-beta-lactamase superfamily.</text>
</comment>
<dbReference type="EMBL" id="JMSE01001450">
    <property type="protein sequence ID" value="KDN60961.1"/>
    <property type="molecule type" value="Genomic_DNA"/>
</dbReference>
<dbReference type="Gene3D" id="3.60.15.10">
    <property type="entry name" value="Ribonuclease Z/Hydroxyacylglutathione hydrolase-like"/>
    <property type="match status" value="1"/>
</dbReference>
<evidence type="ECO:0000256" key="1">
    <source>
        <dbReference type="ARBA" id="ARBA00001947"/>
    </source>
</evidence>
<evidence type="ECO:0000256" key="5">
    <source>
        <dbReference type="ARBA" id="ARBA00022833"/>
    </source>
</evidence>
<dbReference type="PANTHER" id="PTHR23131:SF0">
    <property type="entry name" value="ENDORIBONUCLEASE LACTB2"/>
    <property type="match status" value="1"/>
</dbReference>
<evidence type="ECO:0000256" key="2">
    <source>
        <dbReference type="ARBA" id="ARBA00007749"/>
    </source>
</evidence>
<proteinExistence type="inferred from homology"/>
<dbReference type="InterPro" id="IPR047921">
    <property type="entry name" value="LACTB2-like_MBL-fold"/>
</dbReference>
<dbReference type="SUPFAM" id="SSF56281">
    <property type="entry name" value="Metallo-hydrolase/oxidoreductase"/>
    <property type="match status" value="1"/>
</dbReference>
<evidence type="ECO:0000313" key="7">
    <source>
        <dbReference type="EMBL" id="KDN60961.1"/>
    </source>
</evidence>
<feature type="domain" description="Metallo-beta-lactamase" evidence="6">
    <location>
        <begin position="52"/>
        <end position="208"/>
    </location>
</feature>
<dbReference type="InterPro" id="IPR036866">
    <property type="entry name" value="RibonucZ/Hydroxyglut_hydro"/>
</dbReference>
<dbReference type="Proteomes" id="UP000027238">
    <property type="component" value="Unassembled WGS sequence"/>
</dbReference>
<organism evidence="7 8">
    <name type="scientific">Colletotrichum sublineola</name>
    <name type="common">Sorghum anthracnose fungus</name>
    <dbReference type="NCBI Taxonomy" id="1173701"/>
    <lineage>
        <taxon>Eukaryota</taxon>
        <taxon>Fungi</taxon>
        <taxon>Dikarya</taxon>
        <taxon>Ascomycota</taxon>
        <taxon>Pezizomycotina</taxon>
        <taxon>Sordariomycetes</taxon>
        <taxon>Hypocreomycetidae</taxon>
        <taxon>Glomerellales</taxon>
        <taxon>Glomerellaceae</taxon>
        <taxon>Colletotrichum</taxon>
        <taxon>Colletotrichum graminicola species complex</taxon>
    </lineage>
</organism>
<dbReference type="GO" id="GO:0016787">
    <property type="term" value="F:hydrolase activity"/>
    <property type="evidence" value="ECO:0007669"/>
    <property type="project" value="UniProtKB-KW"/>
</dbReference>
<keyword evidence="8" id="KW-1185">Reference proteome</keyword>
<dbReference type="GO" id="GO:0046872">
    <property type="term" value="F:metal ion binding"/>
    <property type="evidence" value="ECO:0007669"/>
    <property type="project" value="UniProtKB-KW"/>
</dbReference>
<dbReference type="InterPro" id="IPR050662">
    <property type="entry name" value="Sec-metab_biosynth-thioest"/>
</dbReference>
<dbReference type="CDD" id="cd07722">
    <property type="entry name" value="LACTB2-like_MBL-fold"/>
    <property type="match status" value="1"/>
</dbReference>
<protein>
    <submittedName>
        <fullName evidence="7">Putative metallo-beta-lactamase superfamily protein</fullName>
    </submittedName>
</protein>
<dbReference type="InterPro" id="IPR036388">
    <property type="entry name" value="WH-like_DNA-bd_sf"/>
</dbReference>
<evidence type="ECO:0000256" key="3">
    <source>
        <dbReference type="ARBA" id="ARBA00022723"/>
    </source>
</evidence>
<dbReference type="Pfam" id="PF00753">
    <property type="entry name" value="Lactamase_B"/>
    <property type="match status" value="2"/>
</dbReference>
<evidence type="ECO:0000313" key="8">
    <source>
        <dbReference type="Proteomes" id="UP000027238"/>
    </source>
</evidence>
<dbReference type="FunFam" id="3.60.15.10:FF:000041">
    <property type="entry name" value="Metallo-beta-lactamase domain protein"/>
    <property type="match status" value="1"/>
</dbReference>
<dbReference type="InterPro" id="IPR001279">
    <property type="entry name" value="Metallo-B-lactamas"/>
</dbReference>
<accession>A0A066X5C6</accession>
<evidence type="ECO:0000259" key="6">
    <source>
        <dbReference type="SMART" id="SM00849"/>
    </source>
</evidence>
<dbReference type="OrthoDB" id="17458at2759"/>
<dbReference type="Gene3D" id="1.10.10.10">
    <property type="entry name" value="Winged helix-like DNA-binding domain superfamily/Winged helix DNA-binding domain"/>
    <property type="match status" value="1"/>
</dbReference>
<comment type="caution">
    <text evidence="7">The sequence shown here is derived from an EMBL/GenBank/DDBJ whole genome shotgun (WGS) entry which is preliminary data.</text>
</comment>
<dbReference type="AlphaFoldDB" id="A0A066X5C6"/>
<name>A0A066X5C6_COLSU</name>
<dbReference type="SMART" id="SM00849">
    <property type="entry name" value="Lactamase_B"/>
    <property type="match status" value="1"/>
</dbReference>
<comment type="cofactor">
    <cofactor evidence="1">
        <name>Zn(2+)</name>
        <dbReference type="ChEBI" id="CHEBI:29105"/>
    </cofactor>
</comment>
<dbReference type="HOGENOM" id="CLU_048478_1_0_1"/>
<gene>
    <name evidence="7" type="ORF">CSUB01_10513</name>
</gene>
<sequence>MPSALANLNECVWGDYLSAQQGRLAPLPDISHPTSRVVRIMGGNAGLMRLQGTNTYLVGTGRHRLLIDTGQGFRPWIDSLLHVLEDLDVELSHVLLTHWPSDHTGGVPDLIARRPEYADRIYKCDPDRGQRAISHGQVFSVEGAAVHAVFTPGHAHDHMCFMLEEEHALFTGDNVLGQGQSVFEDLGTFTQSLADMAALGCRVGYPAHGPVIMDLPRKMEECIRQKEARERHVWATLEAGKVVSLPSSSSSPSSSFGLGGKGSLSVAELVERMYGGLPGGVSQLVVCPSVLAILDKLAEERKVGFEMVQGEQRWFTREATRPRRLGGKTAAFAWGASYDNSVTLLRSPTLLRPLRL</sequence>